<name>A0A550CG66_9AGAR</name>
<keyword evidence="5" id="KW-1185">Reference proteome</keyword>
<reference evidence="4 5" key="1">
    <citation type="journal article" date="2019" name="New Phytol.">
        <title>Comparative genomics reveals unique wood-decay strategies and fruiting body development in the Schizophyllaceae.</title>
        <authorList>
            <person name="Almasi E."/>
            <person name="Sahu N."/>
            <person name="Krizsan K."/>
            <person name="Balint B."/>
            <person name="Kovacs G.M."/>
            <person name="Kiss B."/>
            <person name="Cseklye J."/>
            <person name="Drula E."/>
            <person name="Henrissat B."/>
            <person name="Nagy I."/>
            <person name="Chovatia M."/>
            <person name="Adam C."/>
            <person name="LaButti K."/>
            <person name="Lipzen A."/>
            <person name="Riley R."/>
            <person name="Grigoriev I.V."/>
            <person name="Nagy L.G."/>
        </authorList>
    </citation>
    <scope>NUCLEOTIDE SEQUENCE [LARGE SCALE GENOMIC DNA]</scope>
    <source>
        <strain evidence="4 5">NL-1724</strain>
    </source>
</reference>
<evidence type="ECO:0000313" key="4">
    <source>
        <dbReference type="EMBL" id="TRM63798.1"/>
    </source>
</evidence>
<evidence type="ECO:0000256" key="2">
    <source>
        <dbReference type="ARBA" id="ARBA00006727"/>
    </source>
</evidence>
<dbReference type="Proteomes" id="UP000320762">
    <property type="component" value="Unassembled WGS sequence"/>
</dbReference>
<evidence type="ECO:0000256" key="1">
    <source>
        <dbReference type="ARBA" id="ARBA00004141"/>
    </source>
</evidence>
<comment type="caution">
    <text evidence="4">The sequence shown here is derived from an EMBL/GenBank/DDBJ whole genome shotgun (WGS) entry which is preliminary data.</text>
</comment>
<feature type="transmembrane region" description="Helical" evidence="3">
    <location>
        <begin position="230"/>
        <end position="250"/>
    </location>
</feature>
<gene>
    <name evidence="4" type="ORF">BD626DRAFT_620450</name>
</gene>
<feature type="transmembrane region" description="Helical" evidence="3">
    <location>
        <begin position="140"/>
        <end position="161"/>
    </location>
</feature>
<feature type="transmembrane region" description="Helical" evidence="3">
    <location>
        <begin position="94"/>
        <end position="112"/>
    </location>
</feature>
<dbReference type="SUPFAM" id="SSF103473">
    <property type="entry name" value="MFS general substrate transporter"/>
    <property type="match status" value="1"/>
</dbReference>
<evidence type="ECO:0000256" key="3">
    <source>
        <dbReference type="SAM" id="Phobius"/>
    </source>
</evidence>
<feature type="transmembrane region" description="Helical" evidence="3">
    <location>
        <begin position="173"/>
        <end position="195"/>
    </location>
</feature>
<feature type="transmembrane region" description="Helical" evidence="3">
    <location>
        <begin position="29"/>
        <end position="51"/>
    </location>
</feature>
<dbReference type="InterPro" id="IPR036259">
    <property type="entry name" value="MFS_trans_sf"/>
</dbReference>
<feature type="transmembrane region" description="Helical" evidence="3">
    <location>
        <begin position="202"/>
        <end position="224"/>
    </location>
</feature>
<comment type="subcellular location">
    <subcellularLocation>
        <location evidence="1">Membrane</location>
        <topology evidence="1">Multi-pass membrane protein</topology>
    </subcellularLocation>
</comment>
<dbReference type="PANTHER" id="PTHR11360">
    <property type="entry name" value="MONOCARBOXYLATE TRANSPORTER"/>
    <property type="match status" value="1"/>
</dbReference>
<dbReference type="InterPro" id="IPR011701">
    <property type="entry name" value="MFS"/>
</dbReference>
<dbReference type="InterPro" id="IPR050327">
    <property type="entry name" value="Proton-linked_MCT"/>
</dbReference>
<feature type="transmembrane region" description="Helical" evidence="3">
    <location>
        <begin position="63"/>
        <end position="82"/>
    </location>
</feature>
<dbReference type="GO" id="GO:0022857">
    <property type="term" value="F:transmembrane transporter activity"/>
    <property type="evidence" value="ECO:0007669"/>
    <property type="project" value="InterPro"/>
</dbReference>
<keyword evidence="3" id="KW-0472">Membrane</keyword>
<dbReference type="AlphaFoldDB" id="A0A550CG66"/>
<protein>
    <submittedName>
        <fullName evidence="4">Major facilitator superfamily domain-containing protein</fullName>
    </submittedName>
</protein>
<dbReference type="PANTHER" id="PTHR11360:SF287">
    <property type="entry name" value="MFS MONOCARBOXYLATE TRANSPORTER"/>
    <property type="match status" value="1"/>
</dbReference>
<dbReference type="Pfam" id="PF07690">
    <property type="entry name" value="MFS_1"/>
    <property type="match status" value="1"/>
</dbReference>
<keyword evidence="3" id="KW-0812">Transmembrane</keyword>
<dbReference type="GO" id="GO:0016020">
    <property type="term" value="C:membrane"/>
    <property type="evidence" value="ECO:0007669"/>
    <property type="project" value="UniProtKB-SubCell"/>
</dbReference>
<dbReference type="Gene3D" id="1.20.1250.20">
    <property type="entry name" value="MFS general substrate transporter like domains"/>
    <property type="match status" value="2"/>
</dbReference>
<accession>A0A550CG66</accession>
<dbReference type="OrthoDB" id="2213137at2759"/>
<proteinExistence type="inferred from homology"/>
<evidence type="ECO:0000313" key="5">
    <source>
        <dbReference type="Proteomes" id="UP000320762"/>
    </source>
</evidence>
<organism evidence="4 5">
    <name type="scientific">Schizophyllum amplum</name>
    <dbReference type="NCBI Taxonomy" id="97359"/>
    <lineage>
        <taxon>Eukaryota</taxon>
        <taxon>Fungi</taxon>
        <taxon>Dikarya</taxon>
        <taxon>Basidiomycota</taxon>
        <taxon>Agaricomycotina</taxon>
        <taxon>Agaricomycetes</taxon>
        <taxon>Agaricomycetidae</taxon>
        <taxon>Agaricales</taxon>
        <taxon>Schizophyllaceae</taxon>
        <taxon>Schizophyllum</taxon>
    </lineage>
</organism>
<keyword evidence="3" id="KW-1133">Transmembrane helix</keyword>
<comment type="similarity">
    <text evidence="2">Belongs to the major facilitator superfamily. Monocarboxylate porter (TC 2.A.1.13) family.</text>
</comment>
<dbReference type="EMBL" id="VDMD01000008">
    <property type="protein sequence ID" value="TRM63798.1"/>
    <property type="molecule type" value="Genomic_DNA"/>
</dbReference>
<sequence>MRGPAVGLGAALCAASLFAASYTTKVTSLVALQGVFQPAVATLLYTPTIFFMSEWFIRLRGTASGIIFAGTAVGGLILPLVFPPLIATYGAPKTLRIFSVVIAGMLLPVLPFNKGRLPHSRRHGPGPRASNHDFMRNPSFWIYMSVDLVHGFGYFMLIVWLPTFARDLSWSSLQSATALAVLNGASVVGGLYMGYLADRYNAWALALASLVTTCLATFILWGILGSTFAGLVAFGTLPTVSLRPASAAFGRPSRRLTQRKTTGFQRRYSDISLYAAASAMFSPRP</sequence>